<dbReference type="Proteomes" id="UP000632828">
    <property type="component" value="Unassembled WGS sequence"/>
</dbReference>
<dbReference type="Pfam" id="PF13439">
    <property type="entry name" value="Glyco_transf_4"/>
    <property type="match status" value="1"/>
</dbReference>
<reference evidence="2" key="1">
    <citation type="submission" date="2020-09" db="EMBL/GenBank/DDBJ databases">
        <title>Pelobacter alkaliphilus sp. nov., a novel anaerobic arsenate-reducing bacterium from terrestrial mud volcano.</title>
        <authorList>
            <person name="Khomyakova M.A."/>
            <person name="Merkel A.Y."/>
            <person name="Slobodkin A.I."/>
        </authorList>
    </citation>
    <scope>NUCLEOTIDE SEQUENCE</scope>
    <source>
        <strain evidence="2">M08fum</strain>
    </source>
</reference>
<dbReference type="InterPro" id="IPR003141">
    <property type="entry name" value="Pol/His_phosphatase_N"/>
</dbReference>
<evidence type="ECO:0000313" key="3">
    <source>
        <dbReference type="Proteomes" id="UP000632828"/>
    </source>
</evidence>
<evidence type="ECO:0000313" key="2">
    <source>
        <dbReference type="EMBL" id="MBD1400853.1"/>
    </source>
</evidence>
<dbReference type="InterPro" id="IPR001296">
    <property type="entry name" value="Glyco_trans_1"/>
</dbReference>
<dbReference type="InterPro" id="IPR028098">
    <property type="entry name" value="Glyco_trans_4-like_N"/>
</dbReference>
<protein>
    <submittedName>
        <fullName evidence="2">Glycosyltransferase</fullName>
    </submittedName>
</protein>
<dbReference type="Gene3D" id="3.20.20.140">
    <property type="entry name" value="Metal-dependent hydrolases"/>
    <property type="match status" value="1"/>
</dbReference>
<dbReference type="Pfam" id="PF00534">
    <property type="entry name" value="Glycos_transf_1"/>
    <property type="match status" value="1"/>
</dbReference>
<dbReference type="SUPFAM" id="SSF89550">
    <property type="entry name" value="PHP domain-like"/>
    <property type="match status" value="1"/>
</dbReference>
<organism evidence="2 3">
    <name type="scientific">Pelovirga terrestris</name>
    <dbReference type="NCBI Taxonomy" id="2771352"/>
    <lineage>
        <taxon>Bacteria</taxon>
        <taxon>Pseudomonadati</taxon>
        <taxon>Thermodesulfobacteriota</taxon>
        <taxon>Desulfuromonadia</taxon>
        <taxon>Geobacterales</taxon>
        <taxon>Geobacteraceae</taxon>
        <taxon>Pelovirga</taxon>
    </lineage>
</organism>
<keyword evidence="3" id="KW-1185">Reference proteome</keyword>
<dbReference type="InterPro" id="IPR016195">
    <property type="entry name" value="Pol/histidinol_Pase-like"/>
</dbReference>
<dbReference type="GO" id="GO:0016757">
    <property type="term" value="F:glycosyltransferase activity"/>
    <property type="evidence" value="ECO:0007669"/>
    <property type="project" value="InterPro"/>
</dbReference>
<dbReference type="RefSeq" id="WP_191155823.1">
    <property type="nucleotide sequence ID" value="NZ_JACWUN010000009.1"/>
</dbReference>
<gene>
    <name evidence="2" type="ORF">ICT70_09235</name>
</gene>
<dbReference type="CDD" id="cd07432">
    <property type="entry name" value="PHP_HisPPase"/>
    <property type="match status" value="1"/>
</dbReference>
<dbReference type="EMBL" id="JACWUN010000009">
    <property type="protein sequence ID" value="MBD1400853.1"/>
    <property type="molecule type" value="Genomic_DNA"/>
</dbReference>
<dbReference type="PANTHER" id="PTHR45947">
    <property type="entry name" value="SULFOQUINOVOSYL TRANSFERASE SQD2"/>
    <property type="match status" value="1"/>
</dbReference>
<dbReference type="Gene3D" id="3.40.50.2000">
    <property type="entry name" value="Glycogen Phosphorylase B"/>
    <property type="match status" value="2"/>
</dbReference>
<name>A0A8J6QRD4_9BACT</name>
<dbReference type="SMART" id="SM00481">
    <property type="entry name" value="POLIIIAc"/>
    <property type="match status" value="1"/>
</dbReference>
<dbReference type="AlphaFoldDB" id="A0A8J6QRD4"/>
<dbReference type="SUPFAM" id="SSF53756">
    <property type="entry name" value="UDP-Glycosyltransferase/glycogen phosphorylase"/>
    <property type="match status" value="1"/>
</dbReference>
<dbReference type="InterPro" id="IPR050194">
    <property type="entry name" value="Glycosyltransferase_grp1"/>
</dbReference>
<sequence>MALADLHVHSKYSNHPSEWFLQRLGASESYTEPETIYALARQRGMDFVTITDHNRIKGSLELVEKYPDRCFTGVESTAYFPEDGCKVHILIYGLDREQFARIQNLRKNLYELRDYLKAEDLACVVAHATYAVNDRLSLEHLEKLLLLFNHFEGRNGSRSPLHNDSLSMVLSQLTADDIERLEQKHGIAPWGEMPWKKGLTGGSDDHAGFFIGKTSTRVVAKTPAEFIDQIKQGRLLPQGRQNNFQGLTFAIYKIAFDFSQHKSTAFAHSTLSDLTRYLFSEEKLSFKDRLRLNRMRSQKNNHIYQSIVRLIETSRNLDQDDIDTRLELLYDCLSDISDQYFRSLLESLTTNLEEMDLIRIIAGLSSSIPGIFLSVPFFSAFKHMFGDRRLINSLVTSLGHVSEPKAKKILWMTDTYTDLNGVSMTLQTIGRLADETGYGIRILSSLTAAQQEQNLPAASLVIPPLHSFKLPHYEELTISVPSVLRMLKAIYEEDPDEIYVSTPGPVGLLGVLIGRMLGTPVKGIYHTDFTMEAEAIIDQPEVAALIEKYSQWFFNQFDTLLVPTTEYMELLKKRGYRHRHMELFRRGLRTEHFKPQPVTIGKSCNHSRLLYVGRISKDKNLDFLIDVYRRIRQQHAGISLTIVGIGPYLETLRTHCSDLPDVTFTGKVPYPDLPELYNRHDLFLFPSTTDTFGMVVLEAQACGLPALVSNIGGPREIVRDGQTGYVLDVSSTQGWVTRLEELLADLAHGGNLCRLLGRNARERVESTYSWNTILEDMVRPEIESVRPLRHRQPSPIKRMLKFASNMMVH</sequence>
<comment type="caution">
    <text evidence="2">The sequence shown here is derived from an EMBL/GenBank/DDBJ whole genome shotgun (WGS) entry which is preliminary data.</text>
</comment>
<evidence type="ECO:0000259" key="1">
    <source>
        <dbReference type="SMART" id="SM00481"/>
    </source>
</evidence>
<feature type="domain" description="Polymerase/histidinol phosphatase N-terminal" evidence="1">
    <location>
        <begin position="4"/>
        <end position="80"/>
    </location>
</feature>
<dbReference type="PANTHER" id="PTHR45947:SF3">
    <property type="entry name" value="SULFOQUINOVOSYL TRANSFERASE SQD2"/>
    <property type="match status" value="1"/>
</dbReference>
<accession>A0A8J6QRD4</accession>
<proteinExistence type="predicted"/>